<name>A0ABN8ZY92_RANTA</name>
<keyword evidence="3" id="KW-1185">Reference proteome</keyword>
<sequence>MLGILGNRMPGKPRTRRGAGWQEARSGHHTGRYHTTVLRTRSRKDTPNLAEPPQDALLFFTGHVQLSLGLLPGPGAPQNSPTPFFQYTTDTLLRKNNCVLIHCC</sequence>
<evidence type="ECO:0000256" key="1">
    <source>
        <dbReference type="SAM" id="MobiDB-lite"/>
    </source>
</evidence>
<dbReference type="EMBL" id="OX459944">
    <property type="protein sequence ID" value="CAI9178943.1"/>
    <property type="molecule type" value="Genomic_DNA"/>
</dbReference>
<proteinExistence type="predicted"/>
<accession>A0ABN8ZY92</accession>
<reference evidence="2" key="1">
    <citation type="submission" date="2023-04" db="EMBL/GenBank/DDBJ databases">
        <authorList>
            <consortium name="ELIXIR-Norway"/>
        </authorList>
    </citation>
    <scope>NUCLEOTIDE SEQUENCE [LARGE SCALE GENOMIC DNA]</scope>
</reference>
<dbReference type="Proteomes" id="UP001176941">
    <property type="component" value="Chromosome 8"/>
</dbReference>
<organism evidence="2 3">
    <name type="scientific">Rangifer tarandus platyrhynchus</name>
    <name type="common">Svalbard reindeer</name>
    <dbReference type="NCBI Taxonomy" id="3082113"/>
    <lineage>
        <taxon>Eukaryota</taxon>
        <taxon>Metazoa</taxon>
        <taxon>Chordata</taxon>
        <taxon>Craniata</taxon>
        <taxon>Vertebrata</taxon>
        <taxon>Euteleostomi</taxon>
        <taxon>Mammalia</taxon>
        <taxon>Eutheria</taxon>
        <taxon>Laurasiatheria</taxon>
        <taxon>Artiodactyla</taxon>
        <taxon>Ruminantia</taxon>
        <taxon>Pecora</taxon>
        <taxon>Cervidae</taxon>
        <taxon>Odocoileinae</taxon>
        <taxon>Rangifer</taxon>
    </lineage>
</organism>
<feature type="region of interest" description="Disordered" evidence="1">
    <location>
        <begin position="1"/>
        <end position="51"/>
    </location>
</feature>
<gene>
    <name evidence="2" type="ORF">MRATA1EN1_LOCUS27905</name>
</gene>
<protein>
    <submittedName>
        <fullName evidence="2">Uncharacterized protein</fullName>
    </submittedName>
</protein>
<evidence type="ECO:0000313" key="2">
    <source>
        <dbReference type="EMBL" id="CAI9178943.1"/>
    </source>
</evidence>
<evidence type="ECO:0000313" key="3">
    <source>
        <dbReference type="Proteomes" id="UP001176941"/>
    </source>
</evidence>